<protein>
    <submittedName>
        <fullName evidence="1">Uncharacterized protein</fullName>
    </submittedName>
</protein>
<dbReference type="AlphaFoldDB" id="A0AAE1QI12"/>
<dbReference type="EMBL" id="JAWZYT010000198">
    <property type="protein sequence ID" value="KAK4326798.1"/>
    <property type="molecule type" value="Genomic_DNA"/>
</dbReference>
<evidence type="ECO:0000313" key="2">
    <source>
        <dbReference type="Proteomes" id="UP001292094"/>
    </source>
</evidence>
<dbReference type="Gene3D" id="3.10.10.10">
    <property type="entry name" value="HIV Type 1 Reverse Transcriptase, subunit A, domain 1"/>
    <property type="match status" value="1"/>
</dbReference>
<reference evidence="1" key="1">
    <citation type="submission" date="2023-11" db="EMBL/GenBank/DDBJ databases">
        <title>Genome assemblies of two species of porcelain crab, Petrolisthes cinctipes and Petrolisthes manimaculis (Anomura: Porcellanidae).</title>
        <authorList>
            <person name="Angst P."/>
        </authorList>
    </citation>
    <scope>NUCLEOTIDE SEQUENCE</scope>
    <source>
        <strain evidence="1">PB745_02</strain>
        <tissue evidence="1">Gill</tissue>
    </source>
</reference>
<dbReference type="InterPro" id="IPR043502">
    <property type="entry name" value="DNA/RNA_pol_sf"/>
</dbReference>
<dbReference type="InterPro" id="IPR029030">
    <property type="entry name" value="Caspase-like_dom_sf"/>
</dbReference>
<sequence length="104" mass="11570">MRKQGLIRPSLSPWSSPVVLVPKPGATARTAPDTRGLPAETDSLGWKARAGDQWTQKYDEYTDLCTVNTFADTLISYATMWYQSAARNEEGSLYVDTLVDRLSL</sequence>
<name>A0AAE1QI12_9EUCA</name>
<dbReference type="GO" id="GO:0071897">
    <property type="term" value="P:DNA biosynthetic process"/>
    <property type="evidence" value="ECO:0007669"/>
    <property type="project" value="UniProtKB-ARBA"/>
</dbReference>
<evidence type="ECO:0000313" key="1">
    <source>
        <dbReference type="EMBL" id="KAK4326798.1"/>
    </source>
</evidence>
<gene>
    <name evidence="1" type="ORF">Pmani_002702</name>
</gene>
<accession>A0AAE1QI12</accession>
<dbReference type="Proteomes" id="UP001292094">
    <property type="component" value="Unassembled WGS sequence"/>
</dbReference>
<organism evidence="1 2">
    <name type="scientific">Petrolisthes manimaculis</name>
    <dbReference type="NCBI Taxonomy" id="1843537"/>
    <lineage>
        <taxon>Eukaryota</taxon>
        <taxon>Metazoa</taxon>
        <taxon>Ecdysozoa</taxon>
        <taxon>Arthropoda</taxon>
        <taxon>Crustacea</taxon>
        <taxon>Multicrustacea</taxon>
        <taxon>Malacostraca</taxon>
        <taxon>Eumalacostraca</taxon>
        <taxon>Eucarida</taxon>
        <taxon>Decapoda</taxon>
        <taxon>Pleocyemata</taxon>
        <taxon>Anomura</taxon>
        <taxon>Galatheoidea</taxon>
        <taxon>Porcellanidae</taxon>
        <taxon>Petrolisthes</taxon>
    </lineage>
</organism>
<comment type="caution">
    <text evidence="1">The sequence shown here is derived from an EMBL/GenBank/DDBJ whole genome shotgun (WGS) entry which is preliminary data.</text>
</comment>
<dbReference type="SUPFAM" id="SSF56672">
    <property type="entry name" value="DNA/RNA polymerases"/>
    <property type="match status" value="1"/>
</dbReference>
<proteinExistence type="predicted"/>
<keyword evidence="2" id="KW-1185">Reference proteome</keyword>
<dbReference type="SUPFAM" id="SSF52129">
    <property type="entry name" value="Caspase-like"/>
    <property type="match status" value="1"/>
</dbReference>